<keyword evidence="3" id="KW-1185">Reference proteome</keyword>
<dbReference type="Proteomes" id="UP000473014">
    <property type="component" value="Unassembled WGS sequence"/>
</dbReference>
<organism evidence="2 3">
    <name type="scientific">Streptomyces taklimakanensis</name>
    <dbReference type="NCBI Taxonomy" id="2569853"/>
    <lineage>
        <taxon>Bacteria</taxon>
        <taxon>Bacillati</taxon>
        <taxon>Actinomycetota</taxon>
        <taxon>Actinomycetes</taxon>
        <taxon>Kitasatosporales</taxon>
        <taxon>Streptomycetaceae</taxon>
        <taxon>Streptomyces</taxon>
    </lineage>
</organism>
<evidence type="ECO:0000313" key="3">
    <source>
        <dbReference type="Proteomes" id="UP000473014"/>
    </source>
</evidence>
<accession>A0A6G2BIX8</accession>
<sequence length="135" mass="14267">MSTEQNGQTAQTGGQDVCQVEIELPHCTAADADAVFTALGSLFPRSPQVGNGRRGAGEEGGKGGTKFWMGTVDVRTHGEVEEAPELSEAVEADLSGSPDAVRQVQDALAGLYDVTAEPRISGDQEVEVRLRLARR</sequence>
<name>A0A6G2BIX8_9ACTN</name>
<dbReference type="RefSeq" id="WP_155072729.1">
    <property type="nucleotide sequence ID" value="NZ_WIXO01000001.1"/>
</dbReference>
<comment type="caution">
    <text evidence="2">The sequence shown here is derived from an EMBL/GenBank/DDBJ whole genome shotgun (WGS) entry which is preliminary data.</text>
</comment>
<feature type="region of interest" description="Disordered" evidence="1">
    <location>
        <begin position="46"/>
        <end position="68"/>
    </location>
</feature>
<reference evidence="2 3" key="1">
    <citation type="submission" date="2019-11" db="EMBL/GenBank/DDBJ databases">
        <authorList>
            <person name="Yuan L."/>
        </authorList>
    </citation>
    <scope>NUCLEOTIDE SEQUENCE [LARGE SCALE GENOMIC DNA]</scope>
    <source>
        <strain evidence="2 3">TRM43335</strain>
    </source>
</reference>
<evidence type="ECO:0000256" key="1">
    <source>
        <dbReference type="SAM" id="MobiDB-lite"/>
    </source>
</evidence>
<evidence type="ECO:0000313" key="2">
    <source>
        <dbReference type="EMBL" id="MTE22200.1"/>
    </source>
</evidence>
<protein>
    <submittedName>
        <fullName evidence="2">Uncharacterized protein</fullName>
    </submittedName>
</protein>
<dbReference type="AlphaFoldDB" id="A0A6G2BIX8"/>
<proteinExistence type="predicted"/>
<gene>
    <name evidence="2" type="ORF">F0L17_24490</name>
</gene>
<dbReference type="EMBL" id="WIXO01000001">
    <property type="protein sequence ID" value="MTE22200.1"/>
    <property type="molecule type" value="Genomic_DNA"/>
</dbReference>
<dbReference type="OrthoDB" id="4325844at2"/>